<evidence type="ECO:0000256" key="1">
    <source>
        <dbReference type="SAM" id="Phobius"/>
    </source>
</evidence>
<protein>
    <submittedName>
        <fullName evidence="2">DUF4245 domain-containing protein</fullName>
    </submittedName>
</protein>
<organism evidence="2 3">
    <name type="scientific">Corynebacterium heidelbergense</name>
    <dbReference type="NCBI Taxonomy" id="2055947"/>
    <lineage>
        <taxon>Bacteria</taxon>
        <taxon>Bacillati</taxon>
        <taxon>Actinomycetota</taxon>
        <taxon>Actinomycetes</taxon>
        <taxon>Mycobacteriales</taxon>
        <taxon>Corynebacteriaceae</taxon>
        <taxon>Corynebacterium</taxon>
    </lineage>
</organism>
<gene>
    <name evidence="2" type="ORF">CWC39_01675</name>
</gene>
<sequence>MAPVRIQKPRAFQGTKDIALSLGVLLVVMFLSIGFTGLCSFHPGGADRSGTAQRVDVDTLLQMDAAGLQFPIRNPQMPDNWVPNSARRVQVGQSVSSLVGWVIDGKSYMSLTQTDAPFDKATEPDNSHREPAGIRKVGGVQWHVFTGHDVRPIWVADVKDVRLILEGMAPDRDFETAATKVMEAQPIKRG</sequence>
<comment type="caution">
    <text evidence="2">The sequence shown here is derived from an EMBL/GenBank/DDBJ whole genome shotgun (WGS) entry which is preliminary data.</text>
</comment>
<proteinExistence type="predicted"/>
<keyword evidence="1" id="KW-0472">Membrane</keyword>
<dbReference type="Pfam" id="PF14030">
    <property type="entry name" value="DUF4245"/>
    <property type="match status" value="1"/>
</dbReference>
<dbReference type="Proteomes" id="UP000251047">
    <property type="component" value="Unassembled WGS sequence"/>
</dbReference>
<keyword evidence="1" id="KW-0812">Transmembrane</keyword>
<accession>A0A364VDR4</accession>
<evidence type="ECO:0000313" key="2">
    <source>
        <dbReference type="EMBL" id="RAV34780.1"/>
    </source>
</evidence>
<name>A0A364VDR4_9CORY</name>
<evidence type="ECO:0000313" key="3">
    <source>
        <dbReference type="Proteomes" id="UP000251047"/>
    </source>
</evidence>
<dbReference type="AlphaFoldDB" id="A0A364VDR4"/>
<dbReference type="EMBL" id="PHQP01000006">
    <property type="protein sequence ID" value="RAV34780.1"/>
    <property type="molecule type" value="Genomic_DNA"/>
</dbReference>
<dbReference type="InterPro" id="IPR025339">
    <property type="entry name" value="DUF4245"/>
</dbReference>
<dbReference type="OrthoDB" id="4772660at2"/>
<reference evidence="2 3" key="1">
    <citation type="journal article" date="2018" name="Syst. Appl. Microbiol.">
        <title>Corynebacterium heidelbergense sp. nov., isolated from the preen glands of Egyptian geese (Alopochen aegyptiacus).</title>
        <authorList>
            <person name="Braun M.S."/>
            <person name="Wang E."/>
            <person name="Zimmermann S."/>
            <person name="Wink M."/>
        </authorList>
    </citation>
    <scope>NUCLEOTIDE SEQUENCE [LARGE SCALE GENOMIC DNA]</scope>
    <source>
        <strain evidence="2 3">DSM 104638</strain>
    </source>
</reference>
<dbReference type="RefSeq" id="WP_112768788.1">
    <property type="nucleotide sequence ID" value="NZ_CP063191.1"/>
</dbReference>
<feature type="transmembrane region" description="Helical" evidence="1">
    <location>
        <begin position="18"/>
        <end position="38"/>
    </location>
</feature>
<keyword evidence="1" id="KW-1133">Transmembrane helix</keyword>